<feature type="transmembrane region" description="Helical" evidence="4">
    <location>
        <begin position="317"/>
        <end position="342"/>
    </location>
</feature>
<accession>A0A154L2Y0</accession>
<evidence type="ECO:0000313" key="6">
    <source>
        <dbReference type="Proteomes" id="UP000076335"/>
    </source>
</evidence>
<protein>
    <submittedName>
        <fullName evidence="5">MFS transporter permease</fullName>
    </submittedName>
</protein>
<feature type="transmembrane region" description="Helical" evidence="4">
    <location>
        <begin position="72"/>
        <end position="89"/>
    </location>
</feature>
<dbReference type="InterPro" id="IPR011701">
    <property type="entry name" value="MFS"/>
</dbReference>
<dbReference type="PANTHER" id="PTHR23547">
    <property type="entry name" value="MAJOR FACILITATOR SUPERFAMILY DOMAIN, GENERAL SUBSTRATE TRANSPORTER"/>
    <property type="match status" value="1"/>
</dbReference>
<dbReference type="Pfam" id="PF07690">
    <property type="entry name" value="MFS_1"/>
    <property type="match status" value="1"/>
</dbReference>
<keyword evidence="3 4" id="KW-0472">Membrane</keyword>
<dbReference type="Gene3D" id="1.20.1250.20">
    <property type="entry name" value="MFS general substrate transporter like domains"/>
    <property type="match status" value="1"/>
</dbReference>
<dbReference type="PANTHER" id="PTHR23547:SF1">
    <property type="entry name" value="MAJOR FACILITATOR SUPERFAMILY MFS_1"/>
    <property type="match status" value="1"/>
</dbReference>
<dbReference type="AlphaFoldDB" id="A0A154L2Y0"/>
<dbReference type="InterPro" id="IPR047769">
    <property type="entry name" value="MFS_ArsJ"/>
</dbReference>
<dbReference type="InterPro" id="IPR036259">
    <property type="entry name" value="MFS_trans_sf"/>
</dbReference>
<evidence type="ECO:0000256" key="1">
    <source>
        <dbReference type="ARBA" id="ARBA00022692"/>
    </source>
</evidence>
<dbReference type="RefSeq" id="WP_062953227.1">
    <property type="nucleotide sequence ID" value="NZ_LPVY01000023.1"/>
</dbReference>
<feature type="transmembrane region" description="Helical" evidence="4">
    <location>
        <begin position="175"/>
        <end position="197"/>
    </location>
</feature>
<feature type="transmembrane region" description="Helical" evidence="4">
    <location>
        <begin position="293"/>
        <end position="311"/>
    </location>
</feature>
<reference evidence="5 6" key="1">
    <citation type="submission" date="2015-12" db="EMBL/GenBank/DDBJ databases">
        <title>Genome sequence of Thalassospira lucentensis MCCC 1A02072.</title>
        <authorList>
            <person name="Lu L."/>
            <person name="Lai Q."/>
            <person name="Shao Z."/>
            <person name="Qian P."/>
        </authorList>
    </citation>
    <scope>NUCLEOTIDE SEQUENCE [LARGE SCALE GENOMIC DNA]</scope>
    <source>
        <strain evidence="5 6">MCCC 1A02072</strain>
    </source>
</reference>
<sequence length="414" mass="44236">MSSAIRNYALVTSAYWGFTLTDGALRMLVLLHFNDLGYSAFEIALLFVLYECAGVITNLVGGWLAQARGLRFTLFAGLITQIAALSALSLTNENWLPRISVAYVMGLQAASGVAKDLTKMSSKSAIRVLVPENANGALFRWVALLTGSKNALKGAGFFMGGALLAWLGFGGALLAMATGLTVILIAVALSIGPEMAAPANKAKPKFREVFSKDRKINVLSAARMFLFGSRDIWFVVGLPVFLATHLGWGHIEVGTYMALWVIGYGFIQTIAPKILRAGTRTPNGNPDGQSARLWIFALIIVTAGIAAAVQFDISPEIAVLGGLMVFGLVFAVNSSLHSYLILAYADGDRVAMNVGFYYMSNAVGRLTGTILSGLAYMYGGLVGCLVVSAAFLLIGWMISFGLPKHQSATSWRLH</sequence>
<dbReference type="GO" id="GO:0022857">
    <property type="term" value="F:transmembrane transporter activity"/>
    <property type="evidence" value="ECO:0007669"/>
    <property type="project" value="InterPro"/>
</dbReference>
<gene>
    <name evidence="5" type="ORF">AUP42_06645</name>
</gene>
<keyword evidence="2 4" id="KW-1133">Transmembrane helix</keyword>
<evidence type="ECO:0000256" key="2">
    <source>
        <dbReference type="ARBA" id="ARBA00022989"/>
    </source>
</evidence>
<feature type="transmembrane region" description="Helical" evidence="4">
    <location>
        <begin position="43"/>
        <end position="65"/>
    </location>
</feature>
<dbReference type="OrthoDB" id="186809at2"/>
<proteinExistence type="predicted"/>
<feature type="transmembrane region" description="Helical" evidence="4">
    <location>
        <begin position="7"/>
        <end position="31"/>
    </location>
</feature>
<name>A0A154L2Y0_9PROT</name>
<feature type="transmembrane region" description="Helical" evidence="4">
    <location>
        <begin position="354"/>
        <end position="374"/>
    </location>
</feature>
<dbReference type="NCBIfam" id="NF033734">
    <property type="entry name" value="MFS_ArsJ"/>
    <property type="match status" value="1"/>
</dbReference>
<dbReference type="Proteomes" id="UP000076335">
    <property type="component" value="Unassembled WGS sequence"/>
</dbReference>
<evidence type="ECO:0000256" key="4">
    <source>
        <dbReference type="SAM" id="Phobius"/>
    </source>
</evidence>
<organism evidence="5 6">
    <name type="scientific">Thalassospira lucentensis</name>
    <dbReference type="NCBI Taxonomy" id="168935"/>
    <lineage>
        <taxon>Bacteria</taxon>
        <taxon>Pseudomonadati</taxon>
        <taxon>Pseudomonadota</taxon>
        <taxon>Alphaproteobacteria</taxon>
        <taxon>Rhodospirillales</taxon>
        <taxon>Thalassospiraceae</taxon>
        <taxon>Thalassospira</taxon>
    </lineage>
</organism>
<dbReference type="EMBL" id="LPVY01000023">
    <property type="protein sequence ID" value="KZB61628.1"/>
    <property type="molecule type" value="Genomic_DNA"/>
</dbReference>
<evidence type="ECO:0000313" key="5">
    <source>
        <dbReference type="EMBL" id="KZB61628.1"/>
    </source>
</evidence>
<feature type="transmembrane region" description="Helical" evidence="4">
    <location>
        <begin position="253"/>
        <end position="272"/>
    </location>
</feature>
<comment type="caution">
    <text evidence="5">The sequence shown here is derived from an EMBL/GenBank/DDBJ whole genome shotgun (WGS) entry which is preliminary data.</text>
</comment>
<keyword evidence="1 4" id="KW-0812">Transmembrane</keyword>
<dbReference type="SUPFAM" id="SSF103473">
    <property type="entry name" value="MFS general substrate transporter"/>
    <property type="match status" value="1"/>
</dbReference>
<feature type="transmembrane region" description="Helical" evidence="4">
    <location>
        <begin position="380"/>
        <end position="402"/>
    </location>
</feature>
<evidence type="ECO:0000256" key="3">
    <source>
        <dbReference type="ARBA" id="ARBA00023136"/>
    </source>
</evidence>